<accession>A0ACB7F5M8</accession>
<dbReference type="Proteomes" id="UP000805704">
    <property type="component" value="Chromosome 17"/>
</dbReference>
<evidence type="ECO:0000313" key="1">
    <source>
        <dbReference type="EMBL" id="KAG8009469.1"/>
    </source>
</evidence>
<sequence length="153" mass="17346">MSPLKEKEWRCQLNVSLATDSLHNLDIQVVIKCLESMQKAPDQLGLLLQPQQPPPRKQSHRYCHPVERSTIMDTPSMSPPRNLSPCAGFLQDPFENGHTASTLEQLGLDHFTARSHPLVKCFLQGNLASRELYLIKSFQPKDITSRPIIHLRA</sequence>
<name>A0ACB7F5M8_NIBAL</name>
<organism evidence="1 2">
    <name type="scientific">Nibea albiflora</name>
    <name type="common">Yellow drum</name>
    <name type="synonym">Corvina albiflora</name>
    <dbReference type="NCBI Taxonomy" id="240163"/>
    <lineage>
        <taxon>Eukaryota</taxon>
        <taxon>Metazoa</taxon>
        <taxon>Chordata</taxon>
        <taxon>Craniata</taxon>
        <taxon>Vertebrata</taxon>
        <taxon>Euteleostomi</taxon>
        <taxon>Actinopterygii</taxon>
        <taxon>Neopterygii</taxon>
        <taxon>Teleostei</taxon>
        <taxon>Neoteleostei</taxon>
        <taxon>Acanthomorphata</taxon>
        <taxon>Eupercaria</taxon>
        <taxon>Sciaenidae</taxon>
        <taxon>Nibea</taxon>
    </lineage>
</organism>
<dbReference type="EMBL" id="CM024805">
    <property type="protein sequence ID" value="KAG8009469.1"/>
    <property type="molecule type" value="Genomic_DNA"/>
</dbReference>
<reference evidence="1" key="1">
    <citation type="submission" date="2020-04" db="EMBL/GenBank/DDBJ databases">
        <title>A chromosome-scale assembly and high-density genetic map of the yellow drum (Nibea albiflora) genome.</title>
        <authorList>
            <person name="Xu D."/>
            <person name="Zhang W."/>
            <person name="Chen R."/>
            <person name="Tan P."/>
            <person name="Wang L."/>
            <person name="Song H."/>
            <person name="Tian L."/>
            <person name="Zhu Q."/>
            <person name="Wang B."/>
        </authorList>
    </citation>
    <scope>NUCLEOTIDE SEQUENCE</scope>
    <source>
        <strain evidence="1">ZJHYS-2018</strain>
    </source>
</reference>
<protein>
    <submittedName>
        <fullName evidence="1">Uncharacterized protein</fullName>
    </submittedName>
</protein>
<comment type="caution">
    <text evidence="1">The sequence shown here is derived from an EMBL/GenBank/DDBJ whole genome shotgun (WGS) entry which is preliminary data.</text>
</comment>
<gene>
    <name evidence="1" type="ORF">GBF38_017777</name>
</gene>
<keyword evidence="2" id="KW-1185">Reference proteome</keyword>
<proteinExistence type="predicted"/>
<evidence type="ECO:0000313" key="2">
    <source>
        <dbReference type="Proteomes" id="UP000805704"/>
    </source>
</evidence>